<name>A0A7C5AN77_9BACT</name>
<feature type="region of interest" description="Disordered" evidence="3">
    <location>
        <begin position="256"/>
        <end position="286"/>
    </location>
</feature>
<gene>
    <name evidence="4" type="ORF">ENW48_08535</name>
</gene>
<evidence type="ECO:0000256" key="1">
    <source>
        <dbReference type="ARBA" id="ARBA00022676"/>
    </source>
</evidence>
<dbReference type="Pfam" id="PF03808">
    <property type="entry name" value="Glyco_tran_WecG"/>
    <property type="match status" value="1"/>
</dbReference>
<keyword evidence="2 4" id="KW-0808">Transferase</keyword>
<sequence length="286" mass="32353">MSLRAIRVLGVKVTPGTLEELHREISRLIYQGKPGVILSANAHSLNLCQELPWLKAFYEQADLVYVDGAGVSLGAWLLGRGRYGRTTMAEWIWPLATYLADQGHSLYLLGNPPGVAAEAAARLRSHEPRLKILGTHHGFFAKTGPENQAVIEAINRARPDILMVGLGMPLEQFWILKYHSQVRARVFWEVGAAFEIWAGFQPACPAWLGRLGLNWLFRLMIEPRRLARRYLRGNLVFLVRLLKEWWAEHSPQNEAYTRSLPEGKPEGPAVQRDGQREAEFREFPGA</sequence>
<evidence type="ECO:0000313" key="4">
    <source>
        <dbReference type="EMBL" id="HGZ12252.1"/>
    </source>
</evidence>
<accession>A0A7C5AN77</accession>
<evidence type="ECO:0000256" key="2">
    <source>
        <dbReference type="ARBA" id="ARBA00022679"/>
    </source>
</evidence>
<dbReference type="PANTHER" id="PTHR34136">
    <property type="match status" value="1"/>
</dbReference>
<keyword evidence="1" id="KW-0328">Glycosyltransferase</keyword>
<organism evidence="4">
    <name type="scientific">Desulfobacca acetoxidans</name>
    <dbReference type="NCBI Taxonomy" id="60893"/>
    <lineage>
        <taxon>Bacteria</taxon>
        <taxon>Pseudomonadati</taxon>
        <taxon>Thermodesulfobacteriota</taxon>
        <taxon>Desulfobaccia</taxon>
        <taxon>Desulfobaccales</taxon>
        <taxon>Desulfobaccaceae</taxon>
        <taxon>Desulfobacca</taxon>
    </lineage>
</organism>
<dbReference type="PANTHER" id="PTHR34136:SF1">
    <property type="entry name" value="UDP-N-ACETYL-D-MANNOSAMINURONIC ACID TRANSFERASE"/>
    <property type="match status" value="1"/>
</dbReference>
<dbReference type="NCBIfam" id="TIGR00696">
    <property type="entry name" value="wecG_tagA_cpsF"/>
    <property type="match status" value="1"/>
</dbReference>
<dbReference type="EMBL" id="DTKJ01000058">
    <property type="protein sequence ID" value="HGZ12252.1"/>
    <property type="molecule type" value="Genomic_DNA"/>
</dbReference>
<feature type="compositionally biased region" description="Basic and acidic residues" evidence="3">
    <location>
        <begin position="273"/>
        <end position="286"/>
    </location>
</feature>
<protein>
    <submittedName>
        <fullName evidence="4">WecB/TagA/CpsF family glycosyltransferase</fullName>
    </submittedName>
</protein>
<dbReference type="InterPro" id="IPR004629">
    <property type="entry name" value="WecG_TagA_CpsF"/>
</dbReference>
<dbReference type="GO" id="GO:0016758">
    <property type="term" value="F:hexosyltransferase activity"/>
    <property type="evidence" value="ECO:0007669"/>
    <property type="project" value="TreeGrafter"/>
</dbReference>
<dbReference type="AlphaFoldDB" id="A0A7C5AN77"/>
<evidence type="ECO:0000256" key="3">
    <source>
        <dbReference type="SAM" id="MobiDB-lite"/>
    </source>
</evidence>
<comment type="caution">
    <text evidence="4">The sequence shown here is derived from an EMBL/GenBank/DDBJ whole genome shotgun (WGS) entry which is preliminary data.</text>
</comment>
<dbReference type="CDD" id="cd06533">
    <property type="entry name" value="Glyco_transf_WecG_TagA"/>
    <property type="match status" value="1"/>
</dbReference>
<proteinExistence type="predicted"/>
<reference evidence="4" key="1">
    <citation type="journal article" date="2020" name="mSystems">
        <title>Genome- and Community-Level Interaction Insights into Carbon Utilization and Element Cycling Functions of Hydrothermarchaeota in Hydrothermal Sediment.</title>
        <authorList>
            <person name="Zhou Z."/>
            <person name="Liu Y."/>
            <person name="Xu W."/>
            <person name="Pan J."/>
            <person name="Luo Z.H."/>
            <person name="Li M."/>
        </authorList>
    </citation>
    <scope>NUCLEOTIDE SEQUENCE [LARGE SCALE GENOMIC DNA]</scope>
    <source>
        <strain evidence="4">SpSt-853</strain>
    </source>
</reference>